<name>A0ABW3HTM7_9BACL</name>
<comment type="caution">
    <text evidence="1">The sequence shown here is derived from an EMBL/GenBank/DDBJ whole genome shotgun (WGS) entry which is preliminary data.</text>
</comment>
<dbReference type="RefSeq" id="WP_377565723.1">
    <property type="nucleotide sequence ID" value="NZ_JBHTJZ010000024.1"/>
</dbReference>
<keyword evidence="2" id="KW-1185">Reference proteome</keyword>
<reference evidence="2" key="1">
    <citation type="journal article" date="2019" name="Int. J. Syst. Evol. Microbiol.">
        <title>The Global Catalogue of Microorganisms (GCM) 10K type strain sequencing project: providing services to taxonomists for standard genome sequencing and annotation.</title>
        <authorList>
            <consortium name="The Broad Institute Genomics Platform"/>
            <consortium name="The Broad Institute Genome Sequencing Center for Infectious Disease"/>
            <person name="Wu L."/>
            <person name="Ma J."/>
        </authorList>
    </citation>
    <scope>NUCLEOTIDE SEQUENCE [LARGE SCALE GENOMIC DNA]</scope>
    <source>
        <strain evidence="2">CCUG 59129</strain>
    </source>
</reference>
<organism evidence="1 2">
    <name type="scientific">Paenibacillus chungangensis</name>
    <dbReference type="NCBI Taxonomy" id="696535"/>
    <lineage>
        <taxon>Bacteria</taxon>
        <taxon>Bacillati</taxon>
        <taxon>Bacillota</taxon>
        <taxon>Bacilli</taxon>
        <taxon>Bacillales</taxon>
        <taxon>Paenibacillaceae</taxon>
        <taxon>Paenibacillus</taxon>
    </lineage>
</organism>
<evidence type="ECO:0000313" key="1">
    <source>
        <dbReference type="EMBL" id="MFD0960861.1"/>
    </source>
</evidence>
<proteinExistence type="predicted"/>
<dbReference type="EMBL" id="JBHTJZ010000024">
    <property type="protein sequence ID" value="MFD0960861.1"/>
    <property type="molecule type" value="Genomic_DNA"/>
</dbReference>
<sequence>MAKKFGIFPNQQGVIDAIEQLEQAGFSPGEMKVLAKDWEHSRRVESETDVHADEMRELELTQEATAPFGDSPSTRAGVATAGAISFGGLGGFTTLAGGIPVALGAVTGDWDENHQAAYAKSGLDSEETELCSQAVESGSVILYVESDESKALLDKDGGPDLSKLGIAEAVFRRCGADRIVDGS</sequence>
<dbReference type="Proteomes" id="UP001596989">
    <property type="component" value="Unassembled WGS sequence"/>
</dbReference>
<evidence type="ECO:0008006" key="3">
    <source>
        <dbReference type="Google" id="ProtNLM"/>
    </source>
</evidence>
<gene>
    <name evidence="1" type="ORF">ACFQ2I_15830</name>
</gene>
<protein>
    <recommendedName>
        <fullName evidence="3">General stress protein 17M-like domain-containing protein</fullName>
    </recommendedName>
</protein>
<accession>A0ABW3HTM7</accession>
<evidence type="ECO:0000313" key="2">
    <source>
        <dbReference type="Proteomes" id="UP001596989"/>
    </source>
</evidence>